<dbReference type="PANTHER" id="PTHR33800">
    <property type="entry name" value="OS06G0113600 PROTEIN"/>
    <property type="match status" value="1"/>
</dbReference>
<accession>A0A8T0RQG0</accession>
<comment type="caution">
    <text evidence="1">The sequence shown here is derived from an EMBL/GenBank/DDBJ whole genome shotgun (WGS) entry which is preliminary data.</text>
</comment>
<name>A0A8T0RQG0_PANVG</name>
<keyword evidence="2" id="KW-1185">Reference proteome</keyword>
<evidence type="ECO:0000313" key="1">
    <source>
        <dbReference type="EMBL" id="KAG2588601.1"/>
    </source>
</evidence>
<organism evidence="1 2">
    <name type="scientific">Panicum virgatum</name>
    <name type="common">Blackwell switchgrass</name>
    <dbReference type="NCBI Taxonomy" id="38727"/>
    <lineage>
        <taxon>Eukaryota</taxon>
        <taxon>Viridiplantae</taxon>
        <taxon>Streptophyta</taxon>
        <taxon>Embryophyta</taxon>
        <taxon>Tracheophyta</taxon>
        <taxon>Spermatophyta</taxon>
        <taxon>Magnoliopsida</taxon>
        <taxon>Liliopsida</taxon>
        <taxon>Poales</taxon>
        <taxon>Poaceae</taxon>
        <taxon>PACMAD clade</taxon>
        <taxon>Panicoideae</taxon>
        <taxon>Panicodae</taxon>
        <taxon>Paniceae</taxon>
        <taxon>Panicinae</taxon>
        <taxon>Panicum</taxon>
        <taxon>Panicum sect. Hiantes</taxon>
    </lineage>
</organism>
<proteinExistence type="predicted"/>
<evidence type="ECO:0000313" key="2">
    <source>
        <dbReference type="Proteomes" id="UP000823388"/>
    </source>
</evidence>
<dbReference type="AlphaFoldDB" id="A0A8T0RQG0"/>
<dbReference type="EMBL" id="CM029046">
    <property type="protein sequence ID" value="KAG2588601.1"/>
    <property type="molecule type" value="Genomic_DNA"/>
</dbReference>
<sequence length="151" mass="17792">MNKFNLNDSWIMQIVEFNGQFITVDRHHGLYTVSLAPQLGLKGIAIEWWDDMLEWPLSQPWLLAWSRMLLTIDSYMLLFRYTSPNDYKVYHLDMSTEPATCVSFHHLCFLELIALSCWSGYVSFHHMCFFMCCVSFHHLCFLGSLLRGDPR</sequence>
<gene>
    <name evidence="1" type="ORF">PVAP13_5NG229924</name>
</gene>
<dbReference type="PANTHER" id="PTHR33800:SF3">
    <property type="entry name" value="OS06G0111200 PROTEIN"/>
    <property type="match status" value="1"/>
</dbReference>
<protein>
    <submittedName>
        <fullName evidence="1">Uncharacterized protein</fullName>
    </submittedName>
</protein>
<dbReference type="Proteomes" id="UP000823388">
    <property type="component" value="Chromosome 5N"/>
</dbReference>
<reference evidence="1" key="1">
    <citation type="submission" date="2020-05" db="EMBL/GenBank/DDBJ databases">
        <title>WGS assembly of Panicum virgatum.</title>
        <authorList>
            <person name="Lovell J.T."/>
            <person name="Jenkins J."/>
            <person name="Shu S."/>
            <person name="Juenger T.E."/>
            <person name="Schmutz J."/>
        </authorList>
    </citation>
    <scope>NUCLEOTIDE SEQUENCE</scope>
    <source>
        <strain evidence="1">AP13</strain>
    </source>
</reference>